<dbReference type="RefSeq" id="WP_051765233.1">
    <property type="nucleotide sequence ID" value="NZ_CP034550.1"/>
</dbReference>
<dbReference type="PROSITE" id="PS01124">
    <property type="entry name" value="HTH_ARAC_FAMILY_2"/>
    <property type="match status" value="1"/>
</dbReference>
<keyword evidence="1" id="KW-0805">Transcription regulation</keyword>
<dbReference type="Gene3D" id="1.10.10.60">
    <property type="entry name" value="Homeodomain-like"/>
    <property type="match status" value="1"/>
</dbReference>
<evidence type="ECO:0000256" key="1">
    <source>
        <dbReference type="ARBA" id="ARBA00023015"/>
    </source>
</evidence>
<evidence type="ECO:0000256" key="2">
    <source>
        <dbReference type="ARBA" id="ARBA00023125"/>
    </source>
</evidence>
<dbReference type="SUPFAM" id="SSF46689">
    <property type="entry name" value="Homeodomain-like"/>
    <property type="match status" value="1"/>
</dbReference>
<evidence type="ECO:0000259" key="4">
    <source>
        <dbReference type="PROSITE" id="PS01124"/>
    </source>
</evidence>
<gene>
    <name evidence="5" type="ORF">EKG83_21130</name>
</gene>
<dbReference type="OrthoDB" id="5464689at2"/>
<protein>
    <submittedName>
        <fullName evidence="5">AraC family transcriptional regulator</fullName>
    </submittedName>
</protein>
<keyword evidence="2" id="KW-0238">DNA-binding</keyword>
<reference evidence="6" key="1">
    <citation type="journal article" date="2021" name="Curr. Microbiol.">
        <title>Complete genome of nocamycin-producing strain Saccharothrix syringae NRRL B-16468 reveals the biosynthetic potential for secondary metabolites.</title>
        <authorList>
            <person name="Mo X."/>
            <person name="Yang S."/>
        </authorList>
    </citation>
    <scope>NUCLEOTIDE SEQUENCE [LARGE SCALE GENOMIC DNA]</scope>
    <source>
        <strain evidence="6">ATCC 51364 / DSM 43886 / JCM 6844 / KCTC 9398 / NBRC 14523 / NRRL B-16468 / INA 2240</strain>
    </source>
</reference>
<dbReference type="PANTHER" id="PTHR46796">
    <property type="entry name" value="HTH-TYPE TRANSCRIPTIONAL ACTIVATOR RHAS-RELATED"/>
    <property type="match status" value="1"/>
</dbReference>
<dbReference type="AlphaFoldDB" id="A0A5Q0H1E7"/>
<evidence type="ECO:0000313" key="5">
    <source>
        <dbReference type="EMBL" id="QFZ19600.1"/>
    </source>
</evidence>
<proteinExistence type="predicted"/>
<accession>A0A5Q0H1E7</accession>
<dbReference type="InterPro" id="IPR018060">
    <property type="entry name" value="HTH_AraC"/>
</dbReference>
<dbReference type="InterPro" id="IPR009057">
    <property type="entry name" value="Homeodomain-like_sf"/>
</dbReference>
<keyword evidence="3" id="KW-0804">Transcription</keyword>
<sequence>MSSAPALPRHTEYSGSGAFGRAEVREYFDRAHGAGRLSVGHPAGGDWAVGVVRVDDDGCSSSAITLSAEVDLTVTAREDEVMITSVAGGPVGVEHGRATARYGPGDVFVATCPQADWTCETGNAANSTTVLPESLLRELAGEVDRPWRPSARGPEPGQVRQWQRTARFVNDLLSDRETTVSPLVATSVARLLAATALAVFADTAPSAPTTGESRDAHPATVRRAIAFIEADPGRDLTLTEIAAAAFVTARALQYAFHRHLGITPMAYLRRVRLSGAHQELRDATPGDGVTVTAVATRWGFANAGRFAVTYRDAYGHAPSSTLRR</sequence>
<evidence type="ECO:0000256" key="3">
    <source>
        <dbReference type="ARBA" id="ARBA00023163"/>
    </source>
</evidence>
<keyword evidence="6" id="KW-1185">Reference proteome</keyword>
<dbReference type="SMART" id="SM00342">
    <property type="entry name" value="HTH_ARAC"/>
    <property type="match status" value="1"/>
</dbReference>
<feature type="domain" description="HTH araC/xylS-type" evidence="4">
    <location>
        <begin position="222"/>
        <end position="324"/>
    </location>
</feature>
<dbReference type="EMBL" id="CP034550">
    <property type="protein sequence ID" value="QFZ19600.1"/>
    <property type="molecule type" value="Genomic_DNA"/>
</dbReference>
<dbReference type="PANTHER" id="PTHR46796:SF12">
    <property type="entry name" value="HTH-TYPE DNA-BINDING TRANSCRIPTIONAL ACTIVATOR EUTR"/>
    <property type="match status" value="1"/>
</dbReference>
<name>A0A5Q0H1E7_SACSY</name>
<dbReference type="Pfam" id="PF12833">
    <property type="entry name" value="HTH_18"/>
    <property type="match status" value="1"/>
</dbReference>
<dbReference type="GO" id="GO:0003700">
    <property type="term" value="F:DNA-binding transcription factor activity"/>
    <property type="evidence" value="ECO:0007669"/>
    <property type="project" value="InterPro"/>
</dbReference>
<evidence type="ECO:0000313" key="6">
    <source>
        <dbReference type="Proteomes" id="UP000325787"/>
    </source>
</evidence>
<organism evidence="5 6">
    <name type="scientific">Saccharothrix syringae</name>
    <name type="common">Nocardiopsis syringae</name>
    <dbReference type="NCBI Taxonomy" id="103733"/>
    <lineage>
        <taxon>Bacteria</taxon>
        <taxon>Bacillati</taxon>
        <taxon>Actinomycetota</taxon>
        <taxon>Actinomycetes</taxon>
        <taxon>Pseudonocardiales</taxon>
        <taxon>Pseudonocardiaceae</taxon>
        <taxon>Saccharothrix</taxon>
    </lineage>
</organism>
<dbReference type="InterPro" id="IPR050204">
    <property type="entry name" value="AraC_XylS_family_regulators"/>
</dbReference>
<dbReference type="GO" id="GO:0043565">
    <property type="term" value="F:sequence-specific DNA binding"/>
    <property type="evidence" value="ECO:0007669"/>
    <property type="project" value="InterPro"/>
</dbReference>
<dbReference type="KEGG" id="ssyi:EKG83_21130"/>
<dbReference type="Proteomes" id="UP000325787">
    <property type="component" value="Chromosome"/>
</dbReference>